<dbReference type="RefSeq" id="WP_179649254.1">
    <property type="nucleotide sequence ID" value="NZ_JACBZM010000001.1"/>
</dbReference>
<feature type="transmembrane region" description="Helical" evidence="1">
    <location>
        <begin position="297"/>
        <end position="315"/>
    </location>
</feature>
<proteinExistence type="predicted"/>
<accession>A0A7Z0CNX8</accession>
<dbReference type="Proteomes" id="UP000562045">
    <property type="component" value="Unassembled WGS sequence"/>
</dbReference>
<evidence type="ECO:0000313" key="3">
    <source>
        <dbReference type="Proteomes" id="UP000562045"/>
    </source>
</evidence>
<reference evidence="2 3" key="1">
    <citation type="submission" date="2020-07" db="EMBL/GenBank/DDBJ databases">
        <title>Sequencing the genomes of 1000 actinobacteria strains.</title>
        <authorList>
            <person name="Klenk H.-P."/>
        </authorList>
    </citation>
    <scope>NUCLEOTIDE SEQUENCE [LARGE SCALE GENOMIC DNA]</scope>
    <source>
        <strain evidence="2 3">DSM 15131</strain>
    </source>
</reference>
<sequence length="321" mass="33838">MEKVLLALLPVPFGIGFLAPGPVEEPIASEVAFHFTDPEIVESSGLVAQDGLVVTVNDSGDSNRIFTVDPATGDTVGVTRWQGEADDIESLAPAGDGQVWVGDTGDNEHARDTITVTEVPFGRGEREVRGASYELSYGGAPQDAETLLSDPTTGRLYVVTKGVFGRVYAAPEELDPDAVNQLTPVDEVLGIATDGAFLPDGRHVIIRNYTQAAVYTWPDLDRVALLDLPAQQQGEGVAVTADGEILLSSEGQDAEVLRVELPADVRAQLAGTSASPSPSLSPDAATGHDEVANHTEWWPWALGGLAGAAIIAVLVRSLRPR</sequence>
<evidence type="ECO:0000313" key="2">
    <source>
        <dbReference type="EMBL" id="NYI45643.1"/>
    </source>
</evidence>
<organism evidence="2 3">
    <name type="scientific">Nocardioides aromaticivorans</name>
    <dbReference type="NCBI Taxonomy" id="200618"/>
    <lineage>
        <taxon>Bacteria</taxon>
        <taxon>Bacillati</taxon>
        <taxon>Actinomycetota</taxon>
        <taxon>Actinomycetes</taxon>
        <taxon>Propionibacteriales</taxon>
        <taxon>Nocardioidaceae</taxon>
        <taxon>Nocardioides</taxon>
    </lineage>
</organism>
<keyword evidence="1" id="KW-0812">Transmembrane</keyword>
<name>A0A7Z0CNX8_9ACTN</name>
<comment type="caution">
    <text evidence="2">The sequence shown here is derived from an EMBL/GenBank/DDBJ whole genome shotgun (WGS) entry which is preliminary data.</text>
</comment>
<dbReference type="EMBL" id="JACBZM010000001">
    <property type="protein sequence ID" value="NYI45643.1"/>
    <property type="molecule type" value="Genomic_DNA"/>
</dbReference>
<evidence type="ECO:0008006" key="4">
    <source>
        <dbReference type="Google" id="ProtNLM"/>
    </source>
</evidence>
<keyword evidence="1" id="KW-0472">Membrane</keyword>
<evidence type="ECO:0000256" key="1">
    <source>
        <dbReference type="SAM" id="Phobius"/>
    </source>
</evidence>
<dbReference type="SUPFAM" id="SSF63829">
    <property type="entry name" value="Calcium-dependent phosphotriesterase"/>
    <property type="match status" value="1"/>
</dbReference>
<keyword evidence="1" id="KW-1133">Transmembrane helix</keyword>
<protein>
    <recommendedName>
        <fullName evidence="4">WD40 repeat domain-containing protein</fullName>
    </recommendedName>
</protein>
<gene>
    <name evidence="2" type="ORF">BJ993_002723</name>
</gene>
<dbReference type="AlphaFoldDB" id="A0A7Z0CNX8"/>